<gene>
    <name evidence="1" type="ORF">LCGC14_2932460</name>
</gene>
<accession>A0A0F8XKD6</accession>
<comment type="caution">
    <text evidence="1">The sequence shown here is derived from an EMBL/GenBank/DDBJ whole genome shotgun (WGS) entry which is preliminary data.</text>
</comment>
<organism evidence="1">
    <name type="scientific">marine sediment metagenome</name>
    <dbReference type="NCBI Taxonomy" id="412755"/>
    <lineage>
        <taxon>unclassified sequences</taxon>
        <taxon>metagenomes</taxon>
        <taxon>ecological metagenomes</taxon>
    </lineage>
</organism>
<dbReference type="AlphaFoldDB" id="A0A0F8XKD6"/>
<proteinExistence type="predicted"/>
<dbReference type="EMBL" id="LAZR01058572">
    <property type="protein sequence ID" value="KKK69597.1"/>
    <property type="molecule type" value="Genomic_DNA"/>
</dbReference>
<evidence type="ECO:0000313" key="1">
    <source>
        <dbReference type="EMBL" id="KKK69597.1"/>
    </source>
</evidence>
<reference evidence="1" key="1">
    <citation type="journal article" date="2015" name="Nature">
        <title>Complex archaea that bridge the gap between prokaryotes and eukaryotes.</title>
        <authorList>
            <person name="Spang A."/>
            <person name="Saw J.H."/>
            <person name="Jorgensen S.L."/>
            <person name="Zaremba-Niedzwiedzka K."/>
            <person name="Martijn J."/>
            <person name="Lind A.E."/>
            <person name="van Eijk R."/>
            <person name="Schleper C."/>
            <person name="Guy L."/>
            <person name="Ettema T.J."/>
        </authorList>
    </citation>
    <scope>NUCLEOTIDE SEQUENCE</scope>
</reference>
<sequence length="52" mass="5510">MGANGDNAMAFQPVPDTAEIVIEFFANTVTMKNVLHAEKPGGYSLADLQTLA</sequence>
<protein>
    <submittedName>
        <fullName evidence="1">Uncharacterized protein</fullName>
    </submittedName>
</protein>
<name>A0A0F8XKD6_9ZZZZ</name>
<feature type="non-terminal residue" evidence="1">
    <location>
        <position position="52"/>
    </location>
</feature>